<gene>
    <name evidence="2" type="ORF">S12H4_15419</name>
</gene>
<dbReference type="PANTHER" id="PTHR33295">
    <property type="entry name" value="ATPASE"/>
    <property type="match status" value="1"/>
</dbReference>
<organism evidence="2">
    <name type="scientific">marine sediment metagenome</name>
    <dbReference type="NCBI Taxonomy" id="412755"/>
    <lineage>
        <taxon>unclassified sequences</taxon>
        <taxon>metagenomes</taxon>
        <taxon>ecological metagenomes</taxon>
    </lineage>
</organism>
<dbReference type="PANTHER" id="PTHR33295:SF8">
    <property type="entry name" value="AAA+ ATPASE DOMAIN-CONTAINING PROTEIN"/>
    <property type="match status" value="1"/>
</dbReference>
<dbReference type="SUPFAM" id="SSF52540">
    <property type="entry name" value="P-loop containing nucleoside triphosphate hydrolases"/>
    <property type="match status" value="1"/>
</dbReference>
<feature type="domain" description="AAA" evidence="1">
    <location>
        <begin position="33"/>
        <end position="167"/>
    </location>
</feature>
<dbReference type="InterPro" id="IPR027417">
    <property type="entry name" value="P-loop_NTPase"/>
</dbReference>
<accession>X1T781</accession>
<dbReference type="EMBL" id="BARW01007400">
    <property type="protein sequence ID" value="GAI87241.1"/>
    <property type="molecule type" value="Genomic_DNA"/>
</dbReference>
<proteinExistence type="predicted"/>
<name>X1T781_9ZZZZ</name>
<dbReference type="AlphaFoldDB" id="X1T781"/>
<comment type="caution">
    <text evidence="2">The sequence shown here is derived from an EMBL/GenBank/DDBJ whole genome shotgun (WGS) entry which is preliminary data.</text>
</comment>
<dbReference type="InterPro" id="IPR041682">
    <property type="entry name" value="AAA_14"/>
</dbReference>
<feature type="non-terminal residue" evidence="2">
    <location>
        <position position="274"/>
    </location>
</feature>
<reference evidence="2" key="1">
    <citation type="journal article" date="2014" name="Front. Microbiol.">
        <title>High frequency of phylogenetically diverse reductive dehalogenase-homologous genes in deep subseafloor sedimentary metagenomes.</title>
        <authorList>
            <person name="Kawai M."/>
            <person name="Futagami T."/>
            <person name="Toyoda A."/>
            <person name="Takaki Y."/>
            <person name="Nishi S."/>
            <person name="Hori S."/>
            <person name="Arai W."/>
            <person name="Tsubouchi T."/>
            <person name="Morono Y."/>
            <person name="Uchiyama I."/>
            <person name="Ito T."/>
            <person name="Fujiyama A."/>
            <person name="Inagaki F."/>
            <person name="Takami H."/>
        </authorList>
    </citation>
    <scope>NUCLEOTIDE SEQUENCE</scope>
    <source>
        <strain evidence="2">Expedition CK06-06</strain>
    </source>
</reference>
<dbReference type="Gene3D" id="3.40.50.300">
    <property type="entry name" value="P-loop containing nucleotide triphosphate hydrolases"/>
    <property type="match status" value="1"/>
</dbReference>
<sequence>MRKDIIKNLITDFHEKGTPPAKPRLLEIPVNFKKIVALTGVRRSGKTFQLYNVINRLIKQKIKLKNILYFNFEDERIDKNTFVLNNIIESYQELYPEINLGNCYFLFDEIQNIDGWEKFVRRIYEQISKNIFITGSNSKMLSREISTSLRGRSINYEIYPLNFEEYLNFLGIKINLNSTRSISAIINTFEKFLYGGGFPELISVDNEIKGRVLQEYFNVMIFRDLIERYDITQTAILKYFCKRVIGNSSKEFSVNKIYNEIKSQGYKISKDTIY</sequence>
<protein>
    <recommendedName>
        <fullName evidence="1">AAA domain-containing protein</fullName>
    </recommendedName>
</protein>
<evidence type="ECO:0000313" key="2">
    <source>
        <dbReference type="EMBL" id="GAI87241.1"/>
    </source>
</evidence>
<dbReference type="Pfam" id="PF13173">
    <property type="entry name" value="AAA_14"/>
    <property type="match status" value="1"/>
</dbReference>
<evidence type="ECO:0000259" key="1">
    <source>
        <dbReference type="Pfam" id="PF13173"/>
    </source>
</evidence>